<accession>A0AA47MSP3</accession>
<organism evidence="2 3">
    <name type="scientific">Merluccius polli</name>
    <name type="common">Benguela hake</name>
    <name type="synonym">Merluccius cadenati</name>
    <dbReference type="NCBI Taxonomy" id="89951"/>
    <lineage>
        <taxon>Eukaryota</taxon>
        <taxon>Metazoa</taxon>
        <taxon>Chordata</taxon>
        <taxon>Craniata</taxon>
        <taxon>Vertebrata</taxon>
        <taxon>Euteleostomi</taxon>
        <taxon>Actinopterygii</taxon>
        <taxon>Neopterygii</taxon>
        <taxon>Teleostei</taxon>
        <taxon>Neoteleostei</taxon>
        <taxon>Acanthomorphata</taxon>
        <taxon>Zeiogadaria</taxon>
        <taxon>Gadariae</taxon>
        <taxon>Gadiformes</taxon>
        <taxon>Gadoidei</taxon>
        <taxon>Merlucciidae</taxon>
        <taxon>Merluccius</taxon>
    </lineage>
</organism>
<proteinExistence type="predicted"/>
<dbReference type="AlphaFoldDB" id="A0AA47MSP3"/>
<dbReference type="Proteomes" id="UP001174136">
    <property type="component" value="Unassembled WGS sequence"/>
</dbReference>
<feature type="region of interest" description="Disordered" evidence="1">
    <location>
        <begin position="1"/>
        <end position="25"/>
    </location>
</feature>
<evidence type="ECO:0000313" key="2">
    <source>
        <dbReference type="EMBL" id="KAK0145814.1"/>
    </source>
</evidence>
<dbReference type="EMBL" id="JAOPHQ010002761">
    <property type="protein sequence ID" value="KAK0145814.1"/>
    <property type="molecule type" value="Genomic_DNA"/>
</dbReference>
<evidence type="ECO:0000256" key="1">
    <source>
        <dbReference type="SAM" id="MobiDB-lite"/>
    </source>
</evidence>
<evidence type="ECO:0000313" key="3">
    <source>
        <dbReference type="Proteomes" id="UP001174136"/>
    </source>
</evidence>
<sequence length="311" mass="34347">MPLGLTVQRTDRHASRSHCTGGQTDMPLGLTVLRTDRHASRSYCTEDRQTDMPLVMCTSLLSGGGVPHLDDSAEPAGVPHVADADRPVLLADPVCGDCRLRSAPRTASSWPGRRSPRRWPPEPWRTPGNICSNTRDARENPPPPPAAHFVLVRLHLRGNGHRSAPGLAVGVRVQVLPRQVDLRRLGGQQSDRMAHVSPARLQGSTSSKHTVRLEVTTVITKRSEHITPALKSLHWLPVSCRIDFKVLLLVYKSLNGLGPEYMSDILVEYKPSRALRSTDSGQIVKPRVQTNMVKQRLAVMLHKTGTNYQLN</sequence>
<gene>
    <name evidence="2" type="ORF">N1851_015262</name>
</gene>
<protein>
    <submittedName>
        <fullName evidence="2">Uncharacterized protein</fullName>
    </submittedName>
</protein>
<keyword evidence="3" id="KW-1185">Reference proteome</keyword>
<reference evidence="2" key="1">
    <citation type="journal article" date="2023" name="Front. Mar. Sci.">
        <title>A new Merluccius polli reference genome to investigate the effects of global change in West African waters.</title>
        <authorList>
            <person name="Mateo J.L."/>
            <person name="Blanco-Fernandez C."/>
            <person name="Garcia-Vazquez E."/>
            <person name="Machado-Schiaffino G."/>
        </authorList>
    </citation>
    <scope>NUCLEOTIDE SEQUENCE</scope>
    <source>
        <strain evidence="2">C29</strain>
        <tissue evidence="2">Fin</tissue>
    </source>
</reference>
<name>A0AA47MSP3_MERPO</name>
<feature type="region of interest" description="Disordered" evidence="1">
    <location>
        <begin position="188"/>
        <end position="207"/>
    </location>
</feature>
<comment type="caution">
    <text evidence="2">The sequence shown here is derived from an EMBL/GenBank/DDBJ whole genome shotgun (WGS) entry which is preliminary data.</text>
</comment>
<feature type="region of interest" description="Disordered" evidence="1">
    <location>
        <begin position="103"/>
        <end position="130"/>
    </location>
</feature>